<keyword evidence="2" id="KW-1185">Reference proteome</keyword>
<dbReference type="STRING" id="37928.SAMN04489742_0151"/>
<organism evidence="1 2">
    <name type="scientific">Crystallibacter crystallopoietes</name>
    <dbReference type="NCBI Taxonomy" id="37928"/>
    <lineage>
        <taxon>Bacteria</taxon>
        <taxon>Bacillati</taxon>
        <taxon>Actinomycetota</taxon>
        <taxon>Actinomycetes</taxon>
        <taxon>Micrococcales</taxon>
        <taxon>Micrococcaceae</taxon>
        <taxon>Crystallibacter</taxon>
    </lineage>
</organism>
<evidence type="ECO:0000313" key="1">
    <source>
        <dbReference type="EMBL" id="SDQ03700.1"/>
    </source>
</evidence>
<sequence>MTLGLRAVLFNPSSGNGARTVARVSLAAGILGYEEAVITNLFPLPTPSVLQVNEIGTNAGIWESARPGISETLAGAKDVLLAFGCQEPTGAARHHFRTQLAWLHEELESMGSRLWSVSERPRHPSRWQRHTSRQHPEMPFIEALERSLQRVHPHS</sequence>
<dbReference type="AlphaFoldDB" id="A0A1H0XL82"/>
<dbReference type="OrthoDB" id="4951443at2"/>
<protein>
    <submittedName>
        <fullName evidence="1">Uncharacterized protein</fullName>
    </submittedName>
</protein>
<gene>
    <name evidence="1" type="ORF">SAMN04489742_0151</name>
</gene>
<dbReference type="EMBL" id="FNKH01000001">
    <property type="protein sequence ID" value="SDQ03700.1"/>
    <property type="molecule type" value="Genomic_DNA"/>
</dbReference>
<evidence type="ECO:0000313" key="2">
    <source>
        <dbReference type="Proteomes" id="UP000181917"/>
    </source>
</evidence>
<reference evidence="1 2" key="1">
    <citation type="submission" date="2016-10" db="EMBL/GenBank/DDBJ databases">
        <authorList>
            <person name="de Groot N.N."/>
        </authorList>
    </citation>
    <scope>NUCLEOTIDE SEQUENCE [LARGE SCALE GENOMIC DNA]</scope>
    <source>
        <strain evidence="1 2">DSM 20117</strain>
    </source>
</reference>
<name>A0A1H0XL82_9MICC</name>
<accession>A0A1H0XL82</accession>
<dbReference type="RefSeq" id="WP_074698559.1">
    <property type="nucleotide sequence ID" value="NZ_FNKH01000001.1"/>
</dbReference>
<dbReference type="Proteomes" id="UP000181917">
    <property type="component" value="Unassembled WGS sequence"/>
</dbReference>
<proteinExistence type="predicted"/>